<dbReference type="InterPro" id="IPR009006">
    <property type="entry name" value="Ala_racemase/Decarboxylase_C"/>
</dbReference>
<evidence type="ECO:0008006" key="13">
    <source>
        <dbReference type="Google" id="ProtNLM"/>
    </source>
</evidence>
<dbReference type="KEGG" id="vde:111246289"/>
<dbReference type="OrthoDB" id="5034579at2759"/>
<dbReference type="CDD" id="cd00622">
    <property type="entry name" value="PLPDE_III_ODC"/>
    <property type="match status" value="1"/>
</dbReference>
<evidence type="ECO:0000256" key="4">
    <source>
        <dbReference type="ARBA" id="ARBA00023115"/>
    </source>
</evidence>
<dbReference type="FunFam" id="3.20.20.10:FF:000005">
    <property type="entry name" value="Ornithine decarboxylase"/>
    <property type="match status" value="1"/>
</dbReference>
<dbReference type="Gene3D" id="3.20.20.10">
    <property type="entry name" value="Alanine racemase"/>
    <property type="match status" value="1"/>
</dbReference>
<accession>A0A7M7JG78</accession>
<reference evidence="11" key="1">
    <citation type="submission" date="2021-01" db="UniProtKB">
        <authorList>
            <consortium name="EnsemblMetazoa"/>
        </authorList>
    </citation>
    <scope>IDENTIFICATION</scope>
</reference>
<protein>
    <recommendedName>
        <fullName evidence="13">Ornithine decarboxylase</fullName>
    </recommendedName>
</protein>
<evidence type="ECO:0000313" key="12">
    <source>
        <dbReference type="Proteomes" id="UP000594260"/>
    </source>
</evidence>
<keyword evidence="3 7" id="KW-0663">Pyridoxal phosphate</keyword>
<comment type="cofactor">
    <cofactor evidence="1 7">
        <name>pyridoxal 5'-phosphate</name>
        <dbReference type="ChEBI" id="CHEBI:597326"/>
    </cofactor>
</comment>
<keyword evidence="12" id="KW-1185">Reference proteome</keyword>
<name>A0A7M7JG78_VARDE</name>
<dbReference type="InParanoid" id="A0A7M7JG78"/>
<proteinExistence type="inferred from homology"/>
<dbReference type="PANTHER" id="PTHR11482:SF6">
    <property type="entry name" value="ORNITHINE DECARBOXYLASE 1-RELATED"/>
    <property type="match status" value="1"/>
</dbReference>
<dbReference type="PRINTS" id="PR01179">
    <property type="entry name" value="ODADCRBXLASE"/>
</dbReference>
<dbReference type="InterPro" id="IPR002433">
    <property type="entry name" value="Orn_de-COase"/>
</dbReference>
<evidence type="ECO:0000256" key="7">
    <source>
        <dbReference type="PIRSR" id="PIRSR600183-50"/>
    </source>
</evidence>
<organism evidence="11 12">
    <name type="scientific">Varroa destructor</name>
    <name type="common">Honeybee mite</name>
    <dbReference type="NCBI Taxonomy" id="109461"/>
    <lineage>
        <taxon>Eukaryota</taxon>
        <taxon>Metazoa</taxon>
        <taxon>Ecdysozoa</taxon>
        <taxon>Arthropoda</taxon>
        <taxon>Chelicerata</taxon>
        <taxon>Arachnida</taxon>
        <taxon>Acari</taxon>
        <taxon>Parasitiformes</taxon>
        <taxon>Mesostigmata</taxon>
        <taxon>Gamasina</taxon>
        <taxon>Dermanyssoidea</taxon>
        <taxon>Varroidae</taxon>
        <taxon>Varroa</taxon>
    </lineage>
</organism>
<dbReference type="InterPro" id="IPR022644">
    <property type="entry name" value="De-COase2_N"/>
</dbReference>
<dbReference type="GeneID" id="111246289"/>
<dbReference type="Pfam" id="PF02784">
    <property type="entry name" value="Orn_Arg_deC_N"/>
    <property type="match status" value="1"/>
</dbReference>
<evidence type="ECO:0000256" key="5">
    <source>
        <dbReference type="ARBA" id="ARBA00023239"/>
    </source>
</evidence>
<feature type="modified residue" description="N6-(pyridoxal phosphate)lysine" evidence="7">
    <location>
        <position position="108"/>
    </location>
</feature>
<dbReference type="Proteomes" id="UP000594260">
    <property type="component" value="Unplaced"/>
</dbReference>
<evidence type="ECO:0000313" key="11">
    <source>
        <dbReference type="EnsemblMetazoa" id="XP_022651361"/>
    </source>
</evidence>
<dbReference type="RefSeq" id="XP_022651361.1">
    <property type="nucleotide sequence ID" value="XM_022795626.1"/>
</dbReference>
<dbReference type="InterPro" id="IPR029066">
    <property type="entry name" value="PLP-binding_barrel"/>
</dbReference>
<dbReference type="OMA" id="FAFTIES"/>
<dbReference type="SUPFAM" id="SSF50621">
    <property type="entry name" value="Alanine racemase C-terminal domain-like"/>
    <property type="match status" value="1"/>
</dbReference>
<dbReference type="AlphaFoldDB" id="A0A7M7JG78"/>
<evidence type="ECO:0000256" key="2">
    <source>
        <dbReference type="ARBA" id="ARBA00008872"/>
    </source>
</evidence>
<comment type="function">
    <text evidence="6">Catalyzes the first and rate-limiting step of polyamine biosynthesis that converts ornithine into putrescine, which is the precursor for the polyamines, spermidine and spermine. Polyamines are essential for cell proliferation and are implicated in cellular processes, ranging from DNA replication to apoptosis.</text>
</comment>
<dbReference type="EnsemblMetazoa" id="XM_022795626">
    <property type="protein sequence ID" value="XP_022651361"/>
    <property type="gene ID" value="LOC111246289"/>
</dbReference>
<dbReference type="PRINTS" id="PR01182">
    <property type="entry name" value="ORNDCRBXLASE"/>
</dbReference>
<dbReference type="InterPro" id="IPR000183">
    <property type="entry name" value="Orn/DAP/Arg_de-COase"/>
</dbReference>
<evidence type="ECO:0000256" key="1">
    <source>
        <dbReference type="ARBA" id="ARBA00001933"/>
    </source>
</evidence>
<keyword evidence="5" id="KW-0456">Lyase</keyword>
<dbReference type="GO" id="GO:0004586">
    <property type="term" value="F:ornithine decarboxylase activity"/>
    <property type="evidence" value="ECO:0007669"/>
    <property type="project" value="TreeGrafter"/>
</dbReference>
<feature type="domain" description="Orn/DAP/Arg decarboxylase 2 C-terminal" evidence="9">
    <location>
        <begin position="42"/>
        <end position="417"/>
    </location>
</feature>
<evidence type="ECO:0000259" key="9">
    <source>
        <dbReference type="Pfam" id="PF00278"/>
    </source>
</evidence>
<keyword evidence="4" id="KW-0620">Polyamine biosynthesis</keyword>
<dbReference type="PANTHER" id="PTHR11482">
    <property type="entry name" value="ARGININE/DIAMINOPIMELATE/ORNITHINE DECARBOXYLASE"/>
    <property type="match status" value="1"/>
</dbReference>
<dbReference type="Gene3D" id="2.40.37.10">
    <property type="entry name" value="Lyase, Ornithine Decarboxylase, Chain A, domain 1"/>
    <property type="match status" value="1"/>
</dbReference>
<feature type="domain" description="Orn/DAP/Arg decarboxylase 2 N-terminal" evidence="10">
    <location>
        <begin position="101"/>
        <end position="319"/>
    </location>
</feature>
<dbReference type="Pfam" id="PF00278">
    <property type="entry name" value="Orn_DAP_Arg_deC"/>
    <property type="match status" value="1"/>
</dbReference>
<sequence>MESVPQFALWPTCNSSMDPIVTLSRKITAERSDAETPFYIIDFDDLRYKIKLWNEVLPRVRPHYGKQICEVSVHYESSIGRAICFFTVLISLQHLFEPDAVTFKVAVKCNANVAILSIFQQHGLGFDCATRNEINLVLSMGISPNRIVYAHTVKSPSYLQYAKNNGVARMTFDNSAELDKIKQFYSEAELILRLKVINTDRYKMSEKFGCLPEEAEKLLKKARALSLKVIGFSFHVGCQNQGSDVYRNALRLCKQAEQEAIQLGYSPKLIDIGGGFEGFRGQEVNFRKIAESIRKESDLLFPSDAGYQLISEPGTFFVGSALTLICRVVGKRNYKEINHIYVSDSVYMSFLPALYGDYYLRIQPMQSSTVYSEDSCGEGLVPTRIYGTTCDGVDIIVKQWNLPALEIGEWLLFYNQGAYTEAIETGFNMLERPTRFYRSSSPTDLEAAREALTNHMKREVESRSLGGKYI</sequence>
<evidence type="ECO:0000256" key="3">
    <source>
        <dbReference type="ARBA" id="ARBA00022898"/>
    </source>
</evidence>
<dbReference type="InterPro" id="IPR022643">
    <property type="entry name" value="De-COase2_C"/>
</dbReference>
<comment type="similarity">
    <text evidence="2 8">Belongs to the Orn/Lys/Arg decarboxylase class-II family.</text>
</comment>
<dbReference type="GO" id="GO:0005737">
    <property type="term" value="C:cytoplasm"/>
    <property type="evidence" value="ECO:0007669"/>
    <property type="project" value="TreeGrafter"/>
</dbReference>
<evidence type="ECO:0000256" key="6">
    <source>
        <dbReference type="ARBA" id="ARBA00037173"/>
    </source>
</evidence>
<evidence type="ECO:0000259" key="10">
    <source>
        <dbReference type="Pfam" id="PF02784"/>
    </source>
</evidence>
<dbReference type="SUPFAM" id="SSF51419">
    <property type="entry name" value="PLP-binding barrel"/>
    <property type="match status" value="1"/>
</dbReference>
<feature type="active site" description="Proton donor" evidence="7">
    <location>
        <position position="390"/>
    </location>
</feature>
<evidence type="ECO:0000256" key="8">
    <source>
        <dbReference type="RuleBase" id="RU003737"/>
    </source>
</evidence>
<dbReference type="GO" id="GO:0033387">
    <property type="term" value="P:putrescine biosynthetic process from arginine, via ornithine"/>
    <property type="evidence" value="ECO:0007669"/>
    <property type="project" value="TreeGrafter"/>
</dbReference>